<gene>
    <name evidence="3" type="ORF">SAMN02745121_01171</name>
</gene>
<proteinExistence type="predicted"/>
<dbReference type="SUPFAM" id="SSF52129">
    <property type="entry name" value="Caspase-like"/>
    <property type="match status" value="1"/>
</dbReference>
<keyword evidence="4" id="KW-1185">Reference proteome</keyword>
<evidence type="ECO:0000313" key="3">
    <source>
        <dbReference type="EMBL" id="SFD68904.1"/>
    </source>
</evidence>
<name>A0A1I1UDX7_9BACT</name>
<dbReference type="OrthoDB" id="9804257at2"/>
<organism evidence="3 4">
    <name type="scientific">Nannocystis exedens</name>
    <dbReference type="NCBI Taxonomy" id="54"/>
    <lineage>
        <taxon>Bacteria</taxon>
        <taxon>Pseudomonadati</taxon>
        <taxon>Myxococcota</taxon>
        <taxon>Polyangia</taxon>
        <taxon>Nannocystales</taxon>
        <taxon>Nannocystaceae</taxon>
        <taxon>Nannocystis</taxon>
    </lineage>
</organism>
<sequence>MTGARVLSALAFAGTLAAPALAAAAPTRYALVIGNNLGDAQDAPLRYAEDDARKVHDVMRALGDVAPDRSELLLGEDADTVLRAVARINDEIRASPDRDDAMLFVYYSGHADARGLHLGATTLDLGLLERMIRGSSAGMRLLVLDACRSGAITRVKGATAGPPLQARVRVRPAGQGVVFLTASAAGEDAQESERLRGAFFTHYFVSGLLGAADSDGDGSVALDEVYKYAYDGTLRATSKTYAGIQHPTYAYEFRGQGEVVLTTLQATPVNHGALVVPAGRAFIVMQGGADGPVIAEVDAQARARKLVLRAGRYYLRGRGEDDLIEGSVTVAPGRTHALAASELQAFRYARMVRKGGSDRRLAHGPQVGYLLATPLDGGRLCHGVQVGYPLEARHFSVVPLAGWCRGGFTNAPLVATTDHVELGARLVHAWDLRGVSIDLGMHVGLGWLLQRFETPGRAGPRTGFAGRFGATAALTVDLAAGVYLGLTLTGGFAVLRRDPGPRLADAWAVVPSAQLVAGLGKRF</sequence>
<evidence type="ECO:0000256" key="1">
    <source>
        <dbReference type="SAM" id="SignalP"/>
    </source>
</evidence>
<dbReference type="STRING" id="54.SAMN02745121_01171"/>
<evidence type="ECO:0000313" key="4">
    <source>
        <dbReference type="Proteomes" id="UP000199400"/>
    </source>
</evidence>
<accession>A0A1I1UDX7</accession>
<dbReference type="GO" id="GO:0006508">
    <property type="term" value="P:proteolysis"/>
    <property type="evidence" value="ECO:0007669"/>
    <property type="project" value="InterPro"/>
</dbReference>
<reference evidence="4" key="1">
    <citation type="submission" date="2016-10" db="EMBL/GenBank/DDBJ databases">
        <authorList>
            <person name="Varghese N."/>
            <person name="Submissions S."/>
        </authorList>
    </citation>
    <scope>NUCLEOTIDE SEQUENCE [LARGE SCALE GENOMIC DNA]</scope>
    <source>
        <strain evidence="4">ATCC 25963</strain>
    </source>
</reference>
<dbReference type="RefSeq" id="WP_096329639.1">
    <property type="nucleotide sequence ID" value="NZ_FOMX01000003.1"/>
</dbReference>
<dbReference type="EMBL" id="FOMX01000003">
    <property type="protein sequence ID" value="SFD68904.1"/>
    <property type="molecule type" value="Genomic_DNA"/>
</dbReference>
<dbReference type="Proteomes" id="UP000199400">
    <property type="component" value="Unassembled WGS sequence"/>
</dbReference>
<dbReference type="InterPro" id="IPR029030">
    <property type="entry name" value="Caspase-like_dom_sf"/>
</dbReference>
<dbReference type="Gene3D" id="3.40.50.1460">
    <property type="match status" value="1"/>
</dbReference>
<feature type="chain" id="PRO_5011566329" evidence="1">
    <location>
        <begin position="23"/>
        <end position="523"/>
    </location>
</feature>
<dbReference type="InterPro" id="IPR018247">
    <property type="entry name" value="EF_Hand_1_Ca_BS"/>
</dbReference>
<dbReference type="InterPro" id="IPR011600">
    <property type="entry name" value="Pept_C14_caspase"/>
</dbReference>
<dbReference type="Pfam" id="PF00656">
    <property type="entry name" value="Peptidase_C14"/>
    <property type="match status" value="1"/>
</dbReference>
<feature type="signal peptide" evidence="1">
    <location>
        <begin position="1"/>
        <end position="22"/>
    </location>
</feature>
<dbReference type="GO" id="GO:0004197">
    <property type="term" value="F:cysteine-type endopeptidase activity"/>
    <property type="evidence" value="ECO:0007669"/>
    <property type="project" value="InterPro"/>
</dbReference>
<protein>
    <submittedName>
        <fullName evidence="3">Uncharacterized protein, contains caspase domain</fullName>
    </submittedName>
</protein>
<evidence type="ECO:0000259" key="2">
    <source>
        <dbReference type="Pfam" id="PF00656"/>
    </source>
</evidence>
<keyword evidence="1" id="KW-0732">Signal</keyword>
<feature type="domain" description="Peptidase C14 caspase" evidence="2">
    <location>
        <begin position="27"/>
        <end position="208"/>
    </location>
</feature>
<dbReference type="PROSITE" id="PS00018">
    <property type="entry name" value="EF_HAND_1"/>
    <property type="match status" value="1"/>
</dbReference>
<dbReference type="AlphaFoldDB" id="A0A1I1UDX7"/>